<comment type="caution">
    <text evidence="2">The sequence shown here is derived from an EMBL/GenBank/DDBJ whole genome shotgun (WGS) entry which is preliminary data.</text>
</comment>
<evidence type="ECO:0000313" key="3">
    <source>
        <dbReference type="Proteomes" id="UP000664795"/>
    </source>
</evidence>
<name>A0A939G546_9BACT</name>
<protein>
    <submittedName>
        <fullName evidence="2">Helix-turn-helix domain-containing protein</fullName>
    </submittedName>
</protein>
<evidence type="ECO:0000259" key="1">
    <source>
        <dbReference type="Pfam" id="PF12728"/>
    </source>
</evidence>
<dbReference type="Proteomes" id="UP000664795">
    <property type="component" value="Unassembled WGS sequence"/>
</dbReference>
<dbReference type="RefSeq" id="WP_207336512.1">
    <property type="nucleotide sequence ID" value="NZ_JAFMYU010000013.1"/>
</dbReference>
<dbReference type="AlphaFoldDB" id="A0A939G546"/>
<accession>A0A939G546</accession>
<dbReference type="Pfam" id="PF12728">
    <property type="entry name" value="HTH_17"/>
    <property type="match status" value="1"/>
</dbReference>
<feature type="domain" description="Helix-turn-helix" evidence="1">
    <location>
        <begin position="41"/>
        <end position="87"/>
    </location>
</feature>
<dbReference type="InterPro" id="IPR041657">
    <property type="entry name" value="HTH_17"/>
</dbReference>
<sequence length="108" mass="12561">MSKILIMTEEDVITLLDQVVRNILTDKDSRIREDIPDYVGLSDAAKILQISESALYSHTSQRRIEHFKRGRKLYFKRSDLTAWLDAGRKKTRTEIADEAGINRKRGRQ</sequence>
<evidence type="ECO:0000313" key="2">
    <source>
        <dbReference type="EMBL" id="MBO0932547.1"/>
    </source>
</evidence>
<proteinExistence type="predicted"/>
<organism evidence="2 3">
    <name type="scientific">Fibrella aquatilis</name>
    <dbReference type="NCBI Taxonomy" id="2817059"/>
    <lineage>
        <taxon>Bacteria</taxon>
        <taxon>Pseudomonadati</taxon>
        <taxon>Bacteroidota</taxon>
        <taxon>Cytophagia</taxon>
        <taxon>Cytophagales</taxon>
        <taxon>Spirosomataceae</taxon>
        <taxon>Fibrella</taxon>
    </lineage>
</organism>
<dbReference type="EMBL" id="JAFMYU010000013">
    <property type="protein sequence ID" value="MBO0932547.1"/>
    <property type="molecule type" value="Genomic_DNA"/>
</dbReference>
<reference evidence="2 3" key="1">
    <citation type="submission" date="2021-03" db="EMBL/GenBank/DDBJ databases">
        <title>Fibrella sp. HMF5036 genome sequencing and assembly.</title>
        <authorList>
            <person name="Kang H."/>
            <person name="Kim H."/>
            <person name="Bae S."/>
            <person name="Joh K."/>
        </authorList>
    </citation>
    <scope>NUCLEOTIDE SEQUENCE [LARGE SCALE GENOMIC DNA]</scope>
    <source>
        <strain evidence="2 3">HMF5036</strain>
    </source>
</reference>
<gene>
    <name evidence="2" type="ORF">J2I48_16165</name>
</gene>
<keyword evidence="3" id="KW-1185">Reference proteome</keyword>